<evidence type="ECO:0000256" key="1">
    <source>
        <dbReference type="ARBA" id="ARBA00001107"/>
    </source>
</evidence>
<evidence type="ECO:0000256" key="10">
    <source>
        <dbReference type="HAMAP-Rule" id="MF_00571"/>
    </source>
</evidence>
<evidence type="ECO:0000256" key="5">
    <source>
        <dbReference type="ARBA" id="ARBA00022490"/>
    </source>
</evidence>
<dbReference type="PIRSF" id="PIRSF006005">
    <property type="entry name" value="GalT_BS"/>
    <property type="match status" value="1"/>
</dbReference>
<evidence type="ECO:0000313" key="13">
    <source>
        <dbReference type="EMBL" id="MFC4736172.1"/>
    </source>
</evidence>
<comment type="pathway">
    <text evidence="3 10">Carbohydrate metabolism; galactose metabolism.</text>
</comment>
<dbReference type="Pfam" id="PF01087">
    <property type="entry name" value="GalP_UDP_transf"/>
    <property type="match status" value="1"/>
</dbReference>
<reference evidence="14" key="1">
    <citation type="journal article" date="2019" name="Int. J. Syst. Evol. Microbiol.">
        <title>The Global Catalogue of Microorganisms (GCM) 10K type strain sequencing project: providing services to taxonomists for standard genome sequencing and annotation.</title>
        <authorList>
            <consortium name="The Broad Institute Genomics Platform"/>
            <consortium name="The Broad Institute Genome Sequencing Center for Infectious Disease"/>
            <person name="Wu L."/>
            <person name="Ma J."/>
        </authorList>
    </citation>
    <scope>NUCLEOTIDE SEQUENCE [LARGE SCALE GENOMIC DNA]</scope>
    <source>
        <strain evidence="14">JCM 12165</strain>
    </source>
</reference>
<dbReference type="GO" id="GO:0008108">
    <property type="term" value="F:UDP-glucose:hexose-1-phosphate uridylyltransferase activity"/>
    <property type="evidence" value="ECO:0007669"/>
    <property type="project" value="UniProtKB-EC"/>
</dbReference>
<name>A0ABV9NSD1_9BACI</name>
<evidence type="ECO:0000313" key="14">
    <source>
        <dbReference type="Proteomes" id="UP001595896"/>
    </source>
</evidence>
<evidence type="ECO:0000256" key="6">
    <source>
        <dbReference type="ARBA" id="ARBA00022679"/>
    </source>
</evidence>
<dbReference type="EMBL" id="JBHSGK010000004">
    <property type="protein sequence ID" value="MFC4736172.1"/>
    <property type="molecule type" value="Genomic_DNA"/>
</dbReference>
<dbReference type="NCBIfam" id="TIGR01239">
    <property type="entry name" value="galT_2"/>
    <property type="match status" value="1"/>
</dbReference>
<accession>A0ABV9NSD1</accession>
<comment type="caution">
    <text evidence="13">The sequence shown here is derived from an EMBL/GenBank/DDBJ whole genome shotgun (WGS) entry which is preliminary data.</text>
</comment>
<dbReference type="EC" id="2.7.7.12" evidence="10"/>
<evidence type="ECO:0000256" key="4">
    <source>
        <dbReference type="ARBA" id="ARBA00008706"/>
    </source>
</evidence>
<evidence type="ECO:0000256" key="7">
    <source>
        <dbReference type="ARBA" id="ARBA00022695"/>
    </source>
</evidence>
<keyword evidence="8 10" id="KW-0299">Galactose metabolism</keyword>
<proteinExistence type="inferred from homology"/>
<comment type="similarity">
    <text evidence="4 10">Belongs to the galactose-1-phosphate uridylyltransferase type 2 family.</text>
</comment>
<dbReference type="Proteomes" id="UP001595896">
    <property type="component" value="Unassembled WGS sequence"/>
</dbReference>
<keyword evidence="6 10" id="KW-0808">Transferase</keyword>
<gene>
    <name evidence="10 13" type="primary">galT</name>
    <name evidence="13" type="ORF">ACFO4L_06175</name>
</gene>
<evidence type="ECO:0000259" key="12">
    <source>
        <dbReference type="Pfam" id="PF02744"/>
    </source>
</evidence>
<dbReference type="InterPro" id="IPR023425">
    <property type="entry name" value="GalP_uridyl_Trfase_II_CS"/>
</dbReference>
<dbReference type="HAMAP" id="MF_00571">
    <property type="entry name" value="GalP_UDP_trans"/>
    <property type="match status" value="1"/>
</dbReference>
<organism evidence="13 14">
    <name type="scientific">Bacillus daqingensis</name>
    <dbReference type="NCBI Taxonomy" id="872396"/>
    <lineage>
        <taxon>Bacteria</taxon>
        <taxon>Bacillati</taxon>
        <taxon>Bacillota</taxon>
        <taxon>Bacilli</taxon>
        <taxon>Bacillales</taxon>
        <taxon>Bacillaceae</taxon>
        <taxon>Bacillus</taxon>
    </lineage>
</organism>
<dbReference type="PANTHER" id="PTHR39191">
    <property type="entry name" value="GALACTOSE-1-PHOSPHATE URIDYLYLTRANSFERASE"/>
    <property type="match status" value="1"/>
</dbReference>
<comment type="subcellular location">
    <subcellularLocation>
        <location evidence="2 10">Cytoplasm</location>
    </subcellularLocation>
</comment>
<dbReference type="InterPro" id="IPR005850">
    <property type="entry name" value="GalP_Utransf_C"/>
</dbReference>
<dbReference type="NCBIfam" id="NF003629">
    <property type="entry name" value="PRK05270.1-2"/>
    <property type="match status" value="1"/>
</dbReference>
<protein>
    <recommendedName>
        <fullName evidence="10">Galactose-1-phosphate uridylyltransferase</fullName>
        <shortName evidence="10">Gal-1-P uridylyltransferase</shortName>
        <ecNumber evidence="10">2.7.7.12</ecNumber>
    </recommendedName>
    <alternativeName>
        <fullName evidence="10">UDP-glucose--hexose-1-phosphate uridylyltransferase</fullName>
    </alternativeName>
</protein>
<keyword evidence="5 10" id="KW-0963">Cytoplasm</keyword>
<keyword evidence="7 10" id="KW-0548">Nucleotidyltransferase</keyword>
<evidence type="ECO:0000256" key="3">
    <source>
        <dbReference type="ARBA" id="ARBA00004947"/>
    </source>
</evidence>
<dbReference type="InterPro" id="IPR005849">
    <property type="entry name" value="GalP_Utransf_N"/>
</dbReference>
<evidence type="ECO:0000259" key="11">
    <source>
        <dbReference type="Pfam" id="PF01087"/>
    </source>
</evidence>
<evidence type="ECO:0000256" key="2">
    <source>
        <dbReference type="ARBA" id="ARBA00004496"/>
    </source>
</evidence>
<feature type="domain" description="Galactose-1-phosphate uridyl transferase N-terminal" evidence="11">
    <location>
        <begin position="20"/>
        <end position="230"/>
    </location>
</feature>
<dbReference type="RefSeq" id="WP_377908822.1">
    <property type="nucleotide sequence ID" value="NZ_JBHSGK010000004.1"/>
</dbReference>
<evidence type="ECO:0000256" key="8">
    <source>
        <dbReference type="ARBA" id="ARBA00023144"/>
    </source>
</evidence>
<dbReference type="InterPro" id="IPR000766">
    <property type="entry name" value="GalP_uridyl_Trfase_II"/>
</dbReference>
<keyword evidence="9 10" id="KW-0119">Carbohydrate metabolism</keyword>
<dbReference type="Pfam" id="PF02744">
    <property type="entry name" value="GalP_UDP_tr_C"/>
    <property type="match status" value="1"/>
</dbReference>
<dbReference type="PROSITE" id="PS01163">
    <property type="entry name" value="GAL_P_UDP_TRANSF_II"/>
    <property type="match status" value="1"/>
</dbReference>
<evidence type="ECO:0000256" key="9">
    <source>
        <dbReference type="ARBA" id="ARBA00023277"/>
    </source>
</evidence>
<sequence length="501" mass="57279">MNISRLVEELTAWAVRKKLIEKEDHVYCRNQLLEKLQIADFEQPVSAAERDLHSIMEDILKWALDEGRIENDTVTERDLFDTKLMGVFADKPSVIASRFGKEEEKSPEQATAWFYEWNKAIDYIRTKRIEKNVTWKTDTEYGALDMTINLSKPEKDPAEIEKLKHQPASSYPLCLLCRENEGYAGRLNHPARQNLRTIPVTLNEEAWHFQFSPYVYYHEHAIVLKEKHEPMVITGDTFTRLLAFTERFPHYFIGSNADLPIVGGSILSHDHYQAGCYTFPMARAEAEETMELPQFTGVTAARVKWPMSVVRLQGDDRTEVKKAAEHILNSWRAYSDETAGIYAETDGTLHQTITPIARRRGRAFELDLVLRNNRTSSDHPDGIFHPHAHVHHIKKENIGLIEVMGLAVLPGRLKQELRETAEKLAGVSPESALYDGITAKHADWALKVSEGRRTASVEEMETLLQEETGLVFAEILGHAGVFKRDDAGIRAFQRFMQTIQQ</sequence>
<comment type="catalytic activity">
    <reaction evidence="1 10">
        <text>alpha-D-galactose 1-phosphate + UDP-alpha-D-glucose = alpha-D-glucose 1-phosphate + UDP-alpha-D-galactose</text>
        <dbReference type="Rhea" id="RHEA:13989"/>
        <dbReference type="ChEBI" id="CHEBI:58336"/>
        <dbReference type="ChEBI" id="CHEBI:58601"/>
        <dbReference type="ChEBI" id="CHEBI:58885"/>
        <dbReference type="ChEBI" id="CHEBI:66914"/>
        <dbReference type="EC" id="2.7.7.12"/>
    </reaction>
</comment>
<dbReference type="PANTHER" id="PTHR39191:SF1">
    <property type="entry name" value="DUF4922 DOMAIN-CONTAINING PROTEIN"/>
    <property type="match status" value="1"/>
</dbReference>
<feature type="domain" description="Galactose-1-phosphate uridyl transferase C-terminal" evidence="12">
    <location>
        <begin position="246"/>
        <end position="443"/>
    </location>
</feature>
<keyword evidence="14" id="KW-1185">Reference proteome</keyword>